<accession>A0ACB9RS79</accession>
<evidence type="ECO:0000313" key="1">
    <source>
        <dbReference type="EMBL" id="KAI4381852.1"/>
    </source>
</evidence>
<keyword evidence="2" id="KW-1185">Reference proteome</keyword>
<evidence type="ECO:0000313" key="2">
    <source>
        <dbReference type="Proteomes" id="UP001057402"/>
    </source>
</evidence>
<proteinExistence type="predicted"/>
<gene>
    <name evidence="1" type="ORF">MLD38_007883</name>
</gene>
<name>A0ACB9RS79_9MYRT</name>
<dbReference type="Proteomes" id="UP001057402">
    <property type="component" value="Chromosome 3"/>
</dbReference>
<protein>
    <submittedName>
        <fullName evidence="1">Uncharacterized protein</fullName>
    </submittedName>
</protein>
<sequence>MIMQPRPSPPTVVITTGVSSRASLPALLLPPSPSPSSDPSSNLFSPAITLRARPRAVLYRPAPVQLPHVVRHRPQPLVRKLVSTVPQLQYPLSDRYLSLFPLTINPTTRKSMKELRRRVARSFSGMDIGYLAYSQCQGPSAIDI</sequence>
<comment type="caution">
    <text evidence="1">The sequence shown here is derived from an EMBL/GenBank/DDBJ whole genome shotgun (WGS) entry which is preliminary data.</text>
</comment>
<dbReference type="EMBL" id="CM042882">
    <property type="protein sequence ID" value="KAI4381852.1"/>
    <property type="molecule type" value="Genomic_DNA"/>
</dbReference>
<organism evidence="1 2">
    <name type="scientific">Melastoma candidum</name>
    <dbReference type="NCBI Taxonomy" id="119954"/>
    <lineage>
        <taxon>Eukaryota</taxon>
        <taxon>Viridiplantae</taxon>
        <taxon>Streptophyta</taxon>
        <taxon>Embryophyta</taxon>
        <taxon>Tracheophyta</taxon>
        <taxon>Spermatophyta</taxon>
        <taxon>Magnoliopsida</taxon>
        <taxon>eudicotyledons</taxon>
        <taxon>Gunneridae</taxon>
        <taxon>Pentapetalae</taxon>
        <taxon>rosids</taxon>
        <taxon>malvids</taxon>
        <taxon>Myrtales</taxon>
        <taxon>Melastomataceae</taxon>
        <taxon>Melastomatoideae</taxon>
        <taxon>Melastomateae</taxon>
        <taxon>Melastoma</taxon>
    </lineage>
</organism>
<reference evidence="2" key="1">
    <citation type="journal article" date="2023" name="Front. Plant Sci.">
        <title>Chromosomal-level genome assembly of Melastoma candidum provides insights into trichome evolution.</title>
        <authorList>
            <person name="Zhong Y."/>
            <person name="Wu W."/>
            <person name="Sun C."/>
            <person name="Zou P."/>
            <person name="Liu Y."/>
            <person name="Dai S."/>
            <person name="Zhou R."/>
        </authorList>
    </citation>
    <scope>NUCLEOTIDE SEQUENCE [LARGE SCALE GENOMIC DNA]</scope>
</reference>